<keyword evidence="2 5" id="KW-0238">DNA-binding</keyword>
<dbReference type="OrthoDB" id="7989071at2"/>
<keyword evidence="1" id="KW-0805">Transcription regulation</keyword>
<sequence>MRNVARGSLVDAAIAELRGEIGAGRWAVGERIPSEAQLAETLGMSRLSVREAVRALVHAGLLTTRQGSGTYVTATDESDAALGRVLDGVASRDIAEVRLGLDLLAARLAASRRTDADLADLREIAARRRAAFEAGELEAFADADVAFHLRIAQASHNRLLTDLYRNLCEGLREVVLADHMQHSTTTAHADLLRALTDGDPAAAAAAALTIVEA</sequence>
<dbReference type="InterPro" id="IPR000524">
    <property type="entry name" value="Tscrpt_reg_HTH_GntR"/>
</dbReference>
<evidence type="ECO:0000313" key="6">
    <source>
        <dbReference type="Proteomes" id="UP000183015"/>
    </source>
</evidence>
<dbReference type="GO" id="GO:0003677">
    <property type="term" value="F:DNA binding"/>
    <property type="evidence" value="ECO:0007669"/>
    <property type="project" value="UniProtKB-KW"/>
</dbReference>
<dbReference type="InterPro" id="IPR036388">
    <property type="entry name" value="WH-like_DNA-bd_sf"/>
</dbReference>
<dbReference type="Gene3D" id="1.10.10.10">
    <property type="entry name" value="Winged helix-like DNA-binding domain superfamily/Winged helix DNA-binding domain"/>
    <property type="match status" value="1"/>
</dbReference>
<dbReference type="InterPro" id="IPR011711">
    <property type="entry name" value="GntR_C"/>
</dbReference>
<organism evidence="5 6">
    <name type="scientific">Streptacidiphilus jiangxiensis</name>
    <dbReference type="NCBI Taxonomy" id="235985"/>
    <lineage>
        <taxon>Bacteria</taxon>
        <taxon>Bacillati</taxon>
        <taxon>Actinomycetota</taxon>
        <taxon>Actinomycetes</taxon>
        <taxon>Kitasatosporales</taxon>
        <taxon>Streptomycetaceae</taxon>
        <taxon>Streptacidiphilus</taxon>
    </lineage>
</organism>
<dbReference type="PANTHER" id="PTHR43537">
    <property type="entry name" value="TRANSCRIPTIONAL REGULATOR, GNTR FAMILY"/>
    <property type="match status" value="1"/>
</dbReference>
<dbReference type="PANTHER" id="PTHR43537:SF47">
    <property type="entry name" value="REGULATORY PROTEIN GNTR HTH"/>
    <property type="match status" value="1"/>
</dbReference>
<dbReference type="Gene3D" id="1.20.120.530">
    <property type="entry name" value="GntR ligand-binding domain-like"/>
    <property type="match status" value="1"/>
</dbReference>
<dbReference type="CDD" id="cd07377">
    <property type="entry name" value="WHTH_GntR"/>
    <property type="match status" value="1"/>
</dbReference>
<dbReference type="eggNOG" id="COG2186">
    <property type="taxonomic scope" value="Bacteria"/>
</dbReference>
<dbReference type="InterPro" id="IPR036390">
    <property type="entry name" value="WH_DNA-bd_sf"/>
</dbReference>
<dbReference type="SMART" id="SM00895">
    <property type="entry name" value="FCD"/>
    <property type="match status" value="1"/>
</dbReference>
<dbReference type="GO" id="GO:0003700">
    <property type="term" value="F:DNA-binding transcription factor activity"/>
    <property type="evidence" value="ECO:0007669"/>
    <property type="project" value="InterPro"/>
</dbReference>
<keyword evidence="6" id="KW-1185">Reference proteome</keyword>
<dbReference type="EMBL" id="FOAZ01000023">
    <property type="protein sequence ID" value="SEM31143.1"/>
    <property type="molecule type" value="Genomic_DNA"/>
</dbReference>
<dbReference type="PROSITE" id="PS50949">
    <property type="entry name" value="HTH_GNTR"/>
    <property type="match status" value="1"/>
</dbReference>
<evidence type="ECO:0000256" key="2">
    <source>
        <dbReference type="ARBA" id="ARBA00023125"/>
    </source>
</evidence>
<gene>
    <name evidence="5" type="ORF">SAMN05414137_12390</name>
</gene>
<protein>
    <submittedName>
        <fullName evidence="5">DNA-binding transcriptional regulator, FadR family</fullName>
    </submittedName>
</protein>
<dbReference type="STRING" id="235985.SAMN05414137_12390"/>
<dbReference type="AlphaFoldDB" id="A0A1H7XBT6"/>
<proteinExistence type="predicted"/>
<evidence type="ECO:0000259" key="4">
    <source>
        <dbReference type="PROSITE" id="PS50949"/>
    </source>
</evidence>
<accession>A0A1H7XBT6</accession>
<dbReference type="SMART" id="SM00345">
    <property type="entry name" value="HTH_GNTR"/>
    <property type="match status" value="1"/>
</dbReference>
<name>A0A1H7XBT6_STRJI</name>
<dbReference type="Pfam" id="PF07729">
    <property type="entry name" value="FCD"/>
    <property type="match status" value="1"/>
</dbReference>
<evidence type="ECO:0000313" key="5">
    <source>
        <dbReference type="EMBL" id="SEM31143.1"/>
    </source>
</evidence>
<feature type="domain" description="HTH gntR-type" evidence="4">
    <location>
        <begin position="7"/>
        <end position="75"/>
    </location>
</feature>
<keyword evidence="3" id="KW-0804">Transcription</keyword>
<dbReference type="RefSeq" id="WP_042458229.1">
    <property type="nucleotide sequence ID" value="NZ_BBPN01000051.1"/>
</dbReference>
<evidence type="ECO:0000256" key="1">
    <source>
        <dbReference type="ARBA" id="ARBA00023015"/>
    </source>
</evidence>
<dbReference type="SUPFAM" id="SSF48008">
    <property type="entry name" value="GntR ligand-binding domain-like"/>
    <property type="match status" value="1"/>
</dbReference>
<reference evidence="6" key="1">
    <citation type="submission" date="2016-10" db="EMBL/GenBank/DDBJ databases">
        <authorList>
            <person name="Varghese N."/>
        </authorList>
    </citation>
    <scope>NUCLEOTIDE SEQUENCE [LARGE SCALE GENOMIC DNA]</scope>
    <source>
        <strain evidence="6">DSM 45096 / BCRC 16803 / CGMCC 4.1857 / CIP 109030 / JCM 12277 / KCTC 19219 / NBRC 100920 / 33214</strain>
    </source>
</reference>
<dbReference type="SUPFAM" id="SSF46785">
    <property type="entry name" value="Winged helix' DNA-binding domain"/>
    <property type="match status" value="1"/>
</dbReference>
<dbReference type="InterPro" id="IPR008920">
    <property type="entry name" value="TF_FadR/GntR_C"/>
</dbReference>
<dbReference type="Proteomes" id="UP000183015">
    <property type="component" value="Unassembled WGS sequence"/>
</dbReference>
<dbReference type="PRINTS" id="PR00035">
    <property type="entry name" value="HTHGNTR"/>
</dbReference>
<dbReference type="Pfam" id="PF00392">
    <property type="entry name" value="GntR"/>
    <property type="match status" value="1"/>
</dbReference>
<evidence type="ECO:0000256" key="3">
    <source>
        <dbReference type="ARBA" id="ARBA00023163"/>
    </source>
</evidence>